<dbReference type="SUPFAM" id="SSF52540">
    <property type="entry name" value="P-loop containing nucleoside triphosphate hydrolases"/>
    <property type="match status" value="1"/>
</dbReference>
<dbReference type="GO" id="GO:0005524">
    <property type="term" value="F:ATP binding"/>
    <property type="evidence" value="ECO:0007669"/>
    <property type="project" value="InterPro"/>
</dbReference>
<dbReference type="OrthoDB" id="416154at2759"/>
<dbReference type="InterPro" id="IPR026082">
    <property type="entry name" value="ABCA"/>
</dbReference>
<dbReference type="AlphaFoldDB" id="A0A183J8S5"/>
<dbReference type="GO" id="GO:0140359">
    <property type="term" value="F:ABC-type transporter activity"/>
    <property type="evidence" value="ECO:0007669"/>
    <property type="project" value="InterPro"/>
</dbReference>
<evidence type="ECO:0000313" key="5">
    <source>
        <dbReference type="Proteomes" id="UP000270296"/>
    </source>
</evidence>
<protein>
    <submittedName>
        <fullName evidence="6">ABC transporter domain-containing protein</fullName>
    </submittedName>
</protein>
<dbReference type="Gene3D" id="3.40.50.300">
    <property type="entry name" value="P-loop containing nucleotide triphosphate hydrolases"/>
    <property type="match status" value="1"/>
</dbReference>
<dbReference type="PANTHER" id="PTHR19229:SF36">
    <property type="entry name" value="ATP-BINDING CASSETTE SUB-FAMILY A MEMBER 2"/>
    <property type="match status" value="1"/>
</dbReference>
<dbReference type="WBParaSite" id="SBAD_0001267801-mRNA-1">
    <property type="protein sequence ID" value="SBAD_0001267801-mRNA-1"/>
    <property type="gene ID" value="SBAD_0001267801"/>
</dbReference>
<reference evidence="4 5" key="2">
    <citation type="submission" date="2018-11" db="EMBL/GenBank/DDBJ databases">
        <authorList>
            <consortium name="Pathogen Informatics"/>
        </authorList>
    </citation>
    <scope>NUCLEOTIDE SEQUENCE [LARGE SCALE GENOMIC DNA]</scope>
</reference>
<reference evidence="6" key="1">
    <citation type="submission" date="2016-06" db="UniProtKB">
        <authorList>
            <consortium name="WormBaseParasite"/>
        </authorList>
    </citation>
    <scope>IDENTIFICATION</scope>
</reference>
<evidence type="ECO:0000256" key="1">
    <source>
        <dbReference type="ARBA" id="ARBA00022448"/>
    </source>
</evidence>
<evidence type="ECO:0000313" key="4">
    <source>
        <dbReference type="EMBL" id="VDP46968.1"/>
    </source>
</evidence>
<dbReference type="InterPro" id="IPR003439">
    <property type="entry name" value="ABC_transporter-like_ATP-bd"/>
</dbReference>
<dbReference type="Pfam" id="PF00005">
    <property type="entry name" value="ABC_tran"/>
    <property type="match status" value="1"/>
</dbReference>
<dbReference type="EMBL" id="UZAM01017351">
    <property type="protein sequence ID" value="VDP46968.1"/>
    <property type="molecule type" value="Genomic_DNA"/>
</dbReference>
<dbReference type="GO" id="GO:0016887">
    <property type="term" value="F:ATP hydrolysis activity"/>
    <property type="evidence" value="ECO:0007669"/>
    <property type="project" value="InterPro"/>
</dbReference>
<keyword evidence="2" id="KW-0677">Repeat</keyword>
<name>A0A183J8S5_9BILA</name>
<evidence type="ECO:0000313" key="6">
    <source>
        <dbReference type="WBParaSite" id="SBAD_0001267801-mRNA-1"/>
    </source>
</evidence>
<evidence type="ECO:0000256" key="2">
    <source>
        <dbReference type="ARBA" id="ARBA00022737"/>
    </source>
</evidence>
<proteinExistence type="predicted"/>
<dbReference type="Proteomes" id="UP000270296">
    <property type="component" value="Unassembled WGS sequence"/>
</dbReference>
<keyword evidence="5" id="KW-1185">Reference proteome</keyword>
<gene>
    <name evidence="4" type="ORF">SBAD_LOCUS12273</name>
</gene>
<dbReference type="GO" id="GO:0016020">
    <property type="term" value="C:membrane"/>
    <property type="evidence" value="ECO:0007669"/>
    <property type="project" value="InterPro"/>
</dbReference>
<organism evidence="6">
    <name type="scientific">Soboliphyme baturini</name>
    <dbReference type="NCBI Taxonomy" id="241478"/>
    <lineage>
        <taxon>Eukaryota</taxon>
        <taxon>Metazoa</taxon>
        <taxon>Ecdysozoa</taxon>
        <taxon>Nematoda</taxon>
        <taxon>Enoplea</taxon>
        <taxon>Dorylaimia</taxon>
        <taxon>Dioctophymatida</taxon>
        <taxon>Dioctophymatoidea</taxon>
        <taxon>Soboliphymatidae</taxon>
        <taxon>Soboliphyme</taxon>
    </lineage>
</organism>
<accession>A0A183J8S5</accession>
<keyword evidence="1" id="KW-0813">Transport</keyword>
<sequence length="126" mass="13976">MLYVDSAVYLCLTWYIDSVFPDTTNCNVETELSALPIGVSIRNLTKIYTGKQKVIDNFSLDFYEGHITSFIGHNGAGKTTTLSIITGVLPPTFGTVYVDGKDIRSHASEIRKSLGFCPQYNVCFHL</sequence>
<dbReference type="GO" id="GO:0005319">
    <property type="term" value="F:lipid transporter activity"/>
    <property type="evidence" value="ECO:0007669"/>
    <property type="project" value="TreeGrafter"/>
</dbReference>
<feature type="domain" description="ABC transporter" evidence="3">
    <location>
        <begin position="56"/>
        <end position="122"/>
    </location>
</feature>
<evidence type="ECO:0000259" key="3">
    <source>
        <dbReference type="Pfam" id="PF00005"/>
    </source>
</evidence>
<dbReference type="InterPro" id="IPR027417">
    <property type="entry name" value="P-loop_NTPase"/>
</dbReference>
<dbReference type="PANTHER" id="PTHR19229">
    <property type="entry name" value="ATP-BINDING CASSETTE TRANSPORTER SUBFAMILY A ABCA"/>
    <property type="match status" value="1"/>
</dbReference>